<gene>
    <name evidence="2" type="ORF">MNB_SV-12-1085</name>
</gene>
<feature type="domain" description="PDZ" evidence="1">
    <location>
        <begin position="126"/>
        <end position="195"/>
    </location>
</feature>
<name>A0A1W1BBA8_9ZZZZ</name>
<dbReference type="InterPro" id="IPR005151">
    <property type="entry name" value="Tail-specific_protease"/>
</dbReference>
<evidence type="ECO:0000313" key="2">
    <source>
        <dbReference type="EMBL" id="SFV50824.1"/>
    </source>
</evidence>
<dbReference type="PANTHER" id="PTHR32060">
    <property type="entry name" value="TAIL-SPECIFIC PROTEASE"/>
    <property type="match status" value="1"/>
</dbReference>
<dbReference type="GO" id="GO:0030288">
    <property type="term" value="C:outer membrane-bounded periplasmic space"/>
    <property type="evidence" value="ECO:0007669"/>
    <property type="project" value="TreeGrafter"/>
</dbReference>
<dbReference type="InterPro" id="IPR036034">
    <property type="entry name" value="PDZ_sf"/>
</dbReference>
<dbReference type="CDD" id="cd07561">
    <property type="entry name" value="Peptidase_S41_CPP_like"/>
    <property type="match status" value="1"/>
</dbReference>
<reference evidence="2" key="1">
    <citation type="submission" date="2016-10" db="EMBL/GenBank/DDBJ databases">
        <authorList>
            <person name="de Groot N.N."/>
        </authorList>
    </citation>
    <scope>NUCLEOTIDE SEQUENCE</scope>
</reference>
<protein>
    <submittedName>
        <fullName evidence="2">Carboxyl-terminal protease</fullName>
    </submittedName>
</protein>
<dbReference type="SUPFAM" id="SSF52096">
    <property type="entry name" value="ClpP/crotonase"/>
    <property type="match status" value="1"/>
</dbReference>
<dbReference type="EMBL" id="FPHE01000014">
    <property type="protein sequence ID" value="SFV50824.1"/>
    <property type="molecule type" value="Genomic_DNA"/>
</dbReference>
<dbReference type="InterPro" id="IPR001478">
    <property type="entry name" value="PDZ"/>
</dbReference>
<dbReference type="SMART" id="SM00228">
    <property type="entry name" value="PDZ"/>
    <property type="match status" value="1"/>
</dbReference>
<dbReference type="InterPro" id="IPR041613">
    <property type="entry name" value="Pept_S41_N"/>
</dbReference>
<dbReference type="GO" id="GO:0008236">
    <property type="term" value="F:serine-type peptidase activity"/>
    <property type="evidence" value="ECO:0007669"/>
    <property type="project" value="InterPro"/>
</dbReference>
<dbReference type="Gene3D" id="3.30.750.170">
    <property type="match status" value="1"/>
</dbReference>
<dbReference type="SUPFAM" id="SSF50156">
    <property type="entry name" value="PDZ domain-like"/>
    <property type="match status" value="1"/>
</dbReference>
<dbReference type="AlphaFoldDB" id="A0A1W1BBA8"/>
<dbReference type="PROSITE" id="PS51257">
    <property type="entry name" value="PROKAR_LIPOPROTEIN"/>
    <property type="match status" value="1"/>
</dbReference>
<keyword evidence="2" id="KW-0645">Protease</keyword>
<keyword evidence="2" id="KW-0378">Hydrolase</keyword>
<organism evidence="2">
    <name type="scientific">hydrothermal vent metagenome</name>
    <dbReference type="NCBI Taxonomy" id="652676"/>
    <lineage>
        <taxon>unclassified sequences</taxon>
        <taxon>metagenomes</taxon>
        <taxon>ecological metagenomes</taxon>
    </lineage>
</organism>
<dbReference type="Gene3D" id="3.90.226.10">
    <property type="entry name" value="2-enoyl-CoA Hydratase, Chain A, domain 1"/>
    <property type="match status" value="1"/>
</dbReference>
<dbReference type="Gene3D" id="2.30.42.10">
    <property type="match status" value="1"/>
</dbReference>
<accession>A0A1W1BBA8</accession>
<dbReference type="GO" id="GO:0007165">
    <property type="term" value="P:signal transduction"/>
    <property type="evidence" value="ECO:0007669"/>
    <property type="project" value="TreeGrafter"/>
</dbReference>
<sequence length="449" mass="51773">MFIKIVYYIALSIIFIGCGSDSLTSSDDTSSLDENDIFSTYIYSDGDKKSSSITQSDCSQKEQNRILYSTMKNNYLWYEYVPDVDYSEYNSTESLLEDLKYREYDRWSYITTTTKYNDYYERGIYGGFGFSFEQYDDRLFVKFVYRNSPAYRVGFRRGTEILEINKKTISEIESENLLSNGGVGTTGVFKIVNSGVEKVVTIEKEIIKTYSIFGDKIIDIDGKRVGYFVLNRFIEPTRSELKIVFEKFKKDGIDELIIDMRYNGGGRISVANYLASLIGEDRDESLFERLEFNDKYTKLNSTINFTKEKNRLNLDRVFIISTDKTCSASEMIINGLRPYMDVHLIGSTTCGKPIGMRGKDFCGKHLSPIEFKLLNADGYGDYFDGITPTCSVSDDIFHSFGDRDESMLKETLFFIENSICSSVNKRYKMQKKSTKDSFFNGFWREIDAI</sequence>
<dbReference type="PANTHER" id="PTHR32060:SF30">
    <property type="entry name" value="CARBOXY-TERMINAL PROCESSING PROTEASE CTPA"/>
    <property type="match status" value="1"/>
</dbReference>
<dbReference type="GO" id="GO:0004175">
    <property type="term" value="F:endopeptidase activity"/>
    <property type="evidence" value="ECO:0007669"/>
    <property type="project" value="TreeGrafter"/>
</dbReference>
<proteinExistence type="predicted"/>
<dbReference type="GO" id="GO:0006508">
    <property type="term" value="P:proteolysis"/>
    <property type="evidence" value="ECO:0007669"/>
    <property type="project" value="UniProtKB-KW"/>
</dbReference>
<dbReference type="InterPro" id="IPR029045">
    <property type="entry name" value="ClpP/crotonase-like_dom_sf"/>
</dbReference>
<dbReference type="Pfam" id="PF03572">
    <property type="entry name" value="Peptidase_S41"/>
    <property type="match status" value="1"/>
</dbReference>
<evidence type="ECO:0000259" key="1">
    <source>
        <dbReference type="SMART" id="SM00228"/>
    </source>
</evidence>
<dbReference type="Pfam" id="PF18294">
    <property type="entry name" value="Pept_S41_N"/>
    <property type="match status" value="1"/>
</dbReference>